<evidence type="ECO:0000313" key="1">
    <source>
        <dbReference type="EMBL" id="MBB3169637.1"/>
    </source>
</evidence>
<dbReference type="SUPFAM" id="SSF53850">
    <property type="entry name" value="Periplasmic binding protein-like II"/>
    <property type="match status" value="1"/>
</dbReference>
<dbReference type="EMBL" id="JACHXZ010000004">
    <property type="protein sequence ID" value="MBB3169637.1"/>
    <property type="molecule type" value="Genomic_DNA"/>
</dbReference>
<keyword evidence="2" id="KW-1185">Reference proteome</keyword>
<protein>
    <recommendedName>
        <fullName evidence="3">Solute-binding protein family 3/N-terminal domain-containing protein</fullName>
    </recommendedName>
</protein>
<dbReference type="Proteomes" id="UP000559987">
    <property type="component" value="Unassembled WGS sequence"/>
</dbReference>
<name>A0A839UWA1_9GAMM</name>
<organism evidence="1 2">
    <name type="scientific">Simiduia aestuariiviva</name>
    <dbReference type="NCBI Taxonomy" id="1510459"/>
    <lineage>
        <taxon>Bacteria</taxon>
        <taxon>Pseudomonadati</taxon>
        <taxon>Pseudomonadota</taxon>
        <taxon>Gammaproteobacteria</taxon>
        <taxon>Cellvibrionales</taxon>
        <taxon>Cellvibrionaceae</taxon>
        <taxon>Simiduia</taxon>
    </lineage>
</organism>
<sequence length="274" mass="30741">MATGWQLLIRRVYVAWLSIWLWTLSGAPAMATGSFVMTCQFEQQTPIYRELSALYREVFSELGLQLVLVPTTNRRAITDVARGFADGNCLRTAELINRGPYANLLQVPVVIAEFEFDAFIKVRDGKLPSLAEVIAGGGLVGFERGAWIVDKKLHDMIAHQQIVAITGTDNAMAMLAADRVQAFVHNRDKVLHALAHMDGDVPAIESAGTLVVAEMFLVVHQRHLRLLAPLQRQLQETLLQRCQRTDQWPILCNFYRRQMPPVQAPMPTPTPKPF</sequence>
<dbReference type="AlphaFoldDB" id="A0A839UWA1"/>
<gene>
    <name evidence="1" type="ORF">FHS30_002850</name>
</gene>
<accession>A0A839UWA1</accession>
<proteinExistence type="predicted"/>
<evidence type="ECO:0000313" key="2">
    <source>
        <dbReference type="Proteomes" id="UP000559987"/>
    </source>
</evidence>
<evidence type="ECO:0008006" key="3">
    <source>
        <dbReference type="Google" id="ProtNLM"/>
    </source>
</evidence>
<reference evidence="1 2" key="1">
    <citation type="submission" date="2020-08" db="EMBL/GenBank/DDBJ databases">
        <title>Genomic Encyclopedia of Type Strains, Phase III (KMG-III): the genomes of soil and plant-associated and newly described type strains.</title>
        <authorList>
            <person name="Whitman W."/>
        </authorList>
    </citation>
    <scope>NUCLEOTIDE SEQUENCE [LARGE SCALE GENOMIC DNA]</scope>
    <source>
        <strain evidence="1 2">CECT 8571</strain>
    </source>
</reference>
<comment type="caution">
    <text evidence="1">The sequence shown here is derived from an EMBL/GenBank/DDBJ whole genome shotgun (WGS) entry which is preliminary data.</text>
</comment>
<dbReference type="RefSeq" id="WP_183911137.1">
    <property type="nucleotide sequence ID" value="NZ_JACHXZ010000004.1"/>
</dbReference>